<organism evidence="9 10">
    <name type="scientific">Gordoniibacillus kamchatkensis</name>
    <dbReference type="NCBI Taxonomy" id="1590651"/>
    <lineage>
        <taxon>Bacteria</taxon>
        <taxon>Bacillati</taxon>
        <taxon>Bacillota</taxon>
        <taxon>Bacilli</taxon>
        <taxon>Bacillales</taxon>
        <taxon>Paenibacillaceae</taxon>
        <taxon>Gordoniibacillus</taxon>
    </lineage>
</organism>
<feature type="domain" description="ABC transmembrane type-1" evidence="8">
    <location>
        <begin position="72"/>
        <end position="261"/>
    </location>
</feature>
<evidence type="ECO:0000256" key="2">
    <source>
        <dbReference type="ARBA" id="ARBA00022448"/>
    </source>
</evidence>
<dbReference type="CDD" id="cd06261">
    <property type="entry name" value="TM_PBP2"/>
    <property type="match status" value="1"/>
</dbReference>
<evidence type="ECO:0000313" key="9">
    <source>
        <dbReference type="EMBL" id="KIL37942.1"/>
    </source>
</evidence>
<feature type="transmembrane region" description="Helical" evidence="7">
    <location>
        <begin position="107"/>
        <end position="129"/>
    </location>
</feature>
<dbReference type="PANTHER" id="PTHR43744">
    <property type="entry name" value="ABC TRANSPORTER PERMEASE PROTEIN MG189-RELATED-RELATED"/>
    <property type="match status" value="1"/>
</dbReference>
<sequence>MRTIQPAKVVFTAVMGAIGILFMLPFLWMISASLKPELEVFTYPIQWIPKTWHAAQNYRQVWAGDYPFALYYWNSIKVTVLTTAISVTVSSMAAYGFSKVRFKGREALFLLVLVTFMVPSQAILVPQFLLYRWLGLFNNHAGLILLNCFSVIGTFLLRQFFLSIHNDYIESARIDGAGHFRIFTGIAVPLVRPALATYAILRFIWTWNDYQNPLIFLRSEELFTLQLGIRKFADMNGEFYSLIMAAAVSAIIPLLVIFVIGQKNVIEGISMGGVKG</sequence>
<keyword evidence="10" id="KW-1185">Reference proteome</keyword>
<evidence type="ECO:0000313" key="10">
    <source>
        <dbReference type="Proteomes" id="UP000031967"/>
    </source>
</evidence>
<evidence type="ECO:0000256" key="6">
    <source>
        <dbReference type="ARBA" id="ARBA00023136"/>
    </source>
</evidence>
<dbReference type="PANTHER" id="PTHR43744:SF8">
    <property type="entry name" value="SN-GLYCEROL-3-PHOSPHATE TRANSPORT SYSTEM PERMEASE PROTEIN UGPE"/>
    <property type="match status" value="1"/>
</dbReference>
<evidence type="ECO:0000256" key="4">
    <source>
        <dbReference type="ARBA" id="ARBA00022692"/>
    </source>
</evidence>
<comment type="similarity">
    <text evidence="7">Belongs to the binding-protein-dependent transport system permease family.</text>
</comment>
<name>A0ABR5AAM1_9BACL</name>
<gene>
    <name evidence="9" type="ORF">SD70_29825</name>
</gene>
<accession>A0ABR5AAM1</accession>
<dbReference type="Proteomes" id="UP000031967">
    <property type="component" value="Unassembled WGS sequence"/>
</dbReference>
<evidence type="ECO:0000259" key="8">
    <source>
        <dbReference type="PROSITE" id="PS50928"/>
    </source>
</evidence>
<comment type="subcellular location">
    <subcellularLocation>
        <location evidence="1 7">Cell membrane</location>
        <topology evidence="1 7">Multi-pass membrane protein</topology>
    </subcellularLocation>
</comment>
<feature type="transmembrane region" description="Helical" evidence="7">
    <location>
        <begin position="71"/>
        <end position="95"/>
    </location>
</feature>
<dbReference type="Gene3D" id="1.10.3720.10">
    <property type="entry name" value="MetI-like"/>
    <property type="match status" value="1"/>
</dbReference>
<keyword evidence="3" id="KW-1003">Cell membrane</keyword>
<protein>
    <submittedName>
        <fullName evidence="9">Sugar ABC transporter ATP-binding protein</fullName>
    </submittedName>
</protein>
<dbReference type="PROSITE" id="PS50928">
    <property type="entry name" value="ABC_TM1"/>
    <property type="match status" value="1"/>
</dbReference>
<evidence type="ECO:0000256" key="7">
    <source>
        <dbReference type="RuleBase" id="RU363032"/>
    </source>
</evidence>
<keyword evidence="2 7" id="KW-0813">Transport</keyword>
<keyword evidence="9" id="KW-0547">Nucleotide-binding</keyword>
<keyword evidence="5 7" id="KW-1133">Transmembrane helix</keyword>
<feature type="transmembrane region" description="Helical" evidence="7">
    <location>
        <begin position="239"/>
        <end position="261"/>
    </location>
</feature>
<proteinExistence type="inferred from homology"/>
<reference evidence="9 10" key="1">
    <citation type="submission" date="2014-12" db="EMBL/GenBank/DDBJ databases">
        <title>Draft genome sequence of Paenibacillus kamchatkensis strain B-2647.</title>
        <authorList>
            <person name="Karlyshev A.V."/>
            <person name="Kudryashova E.B."/>
        </authorList>
    </citation>
    <scope>NUCLEOTIDE SEQUENCE [LARGE SCALE GENOMIC DNA]</scope>
    <source>
        <strain evidence="9 10">VKM B-2647</strain>
    </source>
</reference>
<evidence type="ECO:0000256" key="1">
    <source>
        <dbReference type="ARBA" id="ARBA00004651"/>
    </source>
</evidence>
<evidence type="ECO:0000256" key="3">
    <source>
        <dbReference type="ARBA" id="ARBA00022475"/>
    </source>
</evidence>
<comment type="caution">
    <text evidence="9">The sequence shown here is derived from an EMBL/GenBank/DDBJ whole genome shotgun (WGS) entry which is preliminary data.</text>
</comment>
<dbReference type="GO" id="GO:0005524">
    <property type="term" value="F:ATP binding"/>
    <property type="evidence" value="ECO:0007669"/>
    <property type="project" value="UniProtKB-KW"/>
</dbReference>
<feature type="transmembrane region" description="Helical" evidence="7">
    <location>
        <begin position="182"/>
        <end position="205"/>
    </location>
</feature>
<keyword evidence="9" id="KW-0067">ATP-binding</keyword>
<dbReference type="InterPro" id="IPR035906">
    <property type="entry name" value="MetI-like_sf"/>
</dbReference>
<dbReference type="SUPFAM" id="SSF161098">
    <property type="entry name" value="MetI-like"/>
    <property type="match status" value="1"/>
</dbReference>
<dbReference type="EMBL" id="JXAK01000086">
    <property type="protein sequence ID" value="KIL37942.1"/>
    <property type="molecule type" value="Genomic_DNA"/>
</dbReference>
<dbReference type="Pfam" id="PF00528">
    <property type="entry name" value="BPD_transp_1"/>
    <property type="match status" value="1"/>
</dbReference>
<dbReference type="InterPro" id="IPR000515">
    <property type="entry name" value="MetI-like"/>
</dbReference>
<keyword evidence="4 7" id="KW-0812">Transmembrane</keyword>
<evidence type="ECO:0000256" key="5">
    <source>
        <dbReference type="ARBA" id="ARBA00022989"/>
    </source>
</evidence>
<keyword evidence="6 7" id="KW-0472">Membrane</keyword>
<feature type="transmembrane region" description="Helical" evidence="7">
    <location>
        <begin position="141"/>
        <end position="161"/>
    </location>
</feature>
<feature type="transmembrane region" description="Helical" evidence="7">
    <location>
        <begin position="9"/>
        <end position="30"/>
    </location>
</feature>